<proteinExistence type="predicted"/>
<name>A0A813FTS4_POLGL</name>
<dbReference type="PANTHER" id="PTHR10590">
    <property type="entry name" value="SODIUM/NUCLEOSIDE COTRANSPORTER"/>
    <property type="match status" value="1"/>
</dbReference>
<sequence>MTTGFATIAGGVMAAYIAFGIPPEHLISASVMSCPAALAMSKLSYPAAKAEPTATTAATATATATAATTATTTAAATEFRRADPLSLTTEPSAETGERLVELADSSQYTNVFDAMASGASLAVGLVANIVANIIAFLGVLAFLNSVLQWAGNLVGVSGLTFDLVFSYVLWPVAFMMGVPKDDCLQVARLLGQKTFINEFVAYHNLSELRKQELISGKAEVIATYALCGFSNFGSIGVQIGGLSAIAPSRKTDFAELALRAMVTGTVACFMTACVASMLLEFE</sequence>
<feature type="transmembrane region" description="Helical" evidence="1">
    <location>
        <begin position="256"/>
        <end position="279"/>
    </location>
</feature>
<evidence type="ECO:0000313" key="4">
    <source>
        <dbReference type="Proteomes" id="UP000654075"/>
    </source>
</evidence>
<organism evidence="3 4">
    <name type="scientific">Polarella glacialis</name>
    <name type="common">Dinoflagellate</name>
    <dbReference type="NCBI Taxonomy" id="89957"/>
    <lineage>
        <taxon>Eukaryota</taxon>
        <taxon>Sar</taxon>
        <taxon>Alveolata</taxon>
        <taxon>Dinophyceae</taxon>
        <taxon>Suessiales</taxon>
        <taxon>Suessiaceae</taxon>
        <taxon>Polarella</taxon>
    </lineage>
</organism>
<dbReference type="GO" id="GO:0005415">
    <property type="term" value="F:nucleoside:sodium symporter activity"/>
    <property type="evidence" value="ECO:0007669"/>
    <property type="project" value="TreeGrafter"/>
</dbReference>
<dbReference type="EMBL" id="CAJNNV010026153">
    <property type="protein sequence ID" value="CAE8617407.1"/>
    <property type="molecule type" value="Genomic_DNA"/>
</dbReference>
<keyword evidence="1" id="KW-1133">Transmembrane helix</keyword>
<keyword evidence="4" id="KW-1185">Reference proteome</keyword>
<dbReference type="Pfam" id="PF07662">
    <property type="entry name" value="Nucleos_tra2_C"/>
    <property type="match status" value="1"/>
</dbReference>
<gene>
    <name evidence="3" type="ORF">PGLA1383_LOCUS35068</name>
</gene>
<dbReference type="GO" id="GO:0005886">
    <property type="term" value="C:plasma membrane"/>
    <property type="evidence" value="ECO:0007669"/>
    <property type="project" value="TreeGrafter"/>
</dbReference>
<accession>A0A813FTS4</accession>
<dbReference type="InterPro" id="IPR008276">
    <property type="entry name" value="C_nuclsd_transpt"/>
</dbReference>
<keyword evidence="1" id="KW-0812">Transmembrane</keyword>
<dbReference type="AlphaFoldDB" id="A0A813FTS4"/>
<feature type="domain" description="Concentrative nucleoside transporter C-terminal" evidence="2">
    <location>
        <begin position="25"/>
        <end position="275"/>
    </location>
</feature>
<keyword evidence="1" id="KW-0472">Membrane</keyword>
<dbReference type="OrthoDB" id="6075923at2759"/>
<evidence type="ECO:0000313" key="3">
    <source>
        <dbReference type="EMBL" id="CAE8617407.1"/>
    </source>
</evidence>
<evidence type="ECO:0000259" key="2">
    <source>
        <dbReference type="Pfam" id="PF07662"/>
    </source>
</evidence>
<feature type="transmembrane region" description="Helical" evidence="1">
    <location>
        <begin position="121"/>
        <end position="143"/>
    </location>
</feature>
<dbReference type="PANTHER" id="PTHR10590:SF4">
    <property type="entry name" value="SOLUTE CARRIER FAMILY 28 MEMBER 3"/>
    <property type="match status" value="1"/>
</dbReference>
<dbReference type="InterPro" id="IPR011657">
    <property type="entry name" value="CNT_C_dom"/>
</dbReference>
<feature type="transmembrane region" description="Helical" evidence="1">
    <location>
        <begin position="149"/>
        <end position="170"/>
    </location>
</feature>
<dbReference type="Proteomes" id="UP000654075">
    <property type="component" value="Unassembled WGS sequence"/>
</dbReference>
<comment type="caution">
    <text evidence="3">The sequence shown here is derived from an EMBL/GenBank/DDBJ whole genome shotgun (WGS) entry which is preliminary data.</text>
</comment>
<reference evidence="3" key="1">
    <citation type="submission" date="2021-02" db="EMBL/GenBank/DDBJ databases">
        <authorList>
            <person name="Dougan E. K."/>
            <person name="Rhodes N."/>
            <person name="Thang M."/>
            <person name="Chan C."/>
        </authorList>
    </citation>
    <scope>NUCLEOTIDE SEQUENCE</scope>
</reference>
<evidence type="ECO:0000256" key="1">
    <source>
        <dbReference type="SAM" id="Phobius"/>
    </source>
</evidence>
<protein>
    <recommendedName>
        <fullName evidence="2">Concentrative nucleoside transporter C-terminal domain-containing protein</fullName>
    </recommendedName>
</protein>